<dbReference type="AlphaFoldDB" id="K4IYQ1"/>
<dbReference type="RefSeq" id="WP_015026124.1">
    <property type="nucleotide sequence ID" value="NC_018721.1"/>
</dbReference>
<name>K4IYQ1_PSYTT</name>
<dbReference type="EMBL" id="CP003879">
    <property type="protein sequence ID" value="AFU70595.1"/>
    <property type="molecule type" value="Genomic_DNA"/>
</dbReference>
<dbReference type="OrthoDB" id="1418805at2"/>
<gene>
    <name evidence="1" type="ordered locus">P700755_004045</name>
</gene>
<evidence type="ECO:0000313" key="2">
    <source>
        <dbReference type="Proteomes" id="UP000008514"/>
    </source>
</evidence>
<dbReference type="KEGG" id="ptq:P700755_004045"/>
<keyword evidence="2" id="KW-1185">Reference proteome</keyword>
<dbReference type="Proteomes" id="UP000008514">
    <property type="component" value="Chromosome"/>
</dbReference>
<dbReference type="eggNOG" id="ENOG5033DDR">
    <property type="taxonomic scope" value="Bacteria"/>
</dbReference>
<proteinExistence type="predicted"/>
<protein>
    <submittedName>
        <fullName evidence="1">Uncharacterized protein</fullName>
    </submittedName>
</protein>
<accession>K4IYQ1</accession>
<sequence length="269" mass="31350">MKKILFAHLAFIISFQTFSQEHEVLLTKPVEWTSIETQVPDSTKLEIAKSLDHWLIKDYYGQNDWIELQEELEKFKFIDLDMDDDLEIVYEGFSGGEPTGITILKKNSDGKYSEVFNRFGTVESFWRTNIGGTLYFELIHWPCCAGNTYSLERWNYDGTNFEILEKVNWIGGTVFPAKLSSPKKFKVLNEAYSLRDSPQILDDNILATFTAGDLGYALAERTDNTGRVWWFVFMLNNQTNDRTFYDYAYEDSYFSVGWMSSRFVELLTK</sequence>
<reference evidence="1" key="2">
    <citation type="submission" date="2012-09" db="EMBL/GenBank/DDBJ databases">
        <title>The complete sequence of Psychroflexus torquis an extreme psychrophile from sea-ice that is stimulated by light.</title>
        <authorList>
            <person name="Feng S."/>
            <person name="Powell S.M."/>
            <person name="Bowman J.P."/>
        </authorList>
    </citation>
    <scope>NUCLEOTIDE SEQUENCE [LARGE SCALE GENOMIC DNA]</scope>
    <source>
        <strain evidence="1">ATCC 700755</strain>
    </source>
</reference>
<dbReference type="HOGENOM" id="CLU_1033936_0_0_10"/>
<reference evidence="1" key="1">
    <citation type="submission" date="2006-03" db="EMBL/GenBank/DDBJ databases">
        <authorList>
            <person name="Bowman J."/>
            <person name="Ferriera S."/>
            <person name="Johnson J."/>
            <person name="Kravitz S."/>
            <person name="Halpern A."/>
            <person name="Remington K."/>
            <person name="Beeson K."/>
            <person name="Tran B."/>
            <person name="Rogers Y.-H."/>
            <person name="Friedman R."/>
            <person name="Venter J.C."/>
        </authorList>
    </citation>
    <scope>NUCLEOTIDE SEQUENCE [LARGE SCALE GENOMIC DNA]</scope>
    <source>
        <strain evidence="1">ATCC 700755</strain>
    </source>
</reference>
<dbReference type="STRING" id="313595.P700755_004045"/>
<evidence type="ECO:0000313" key="1">
    <source>
        <dbReference type="EMBL" id="AFU70595.1"/>
    </source>
</evidence>
<organism evidence="1 2">
    <name type="scientific">Psychroflexus torquis (strain ATCC 700755 / CIP 106069 / ACAM 623)</name>
    <dbReference type="NCBI Taxonomy" id="313595"/>
    <lineage>
        <taxon>Bacteria</taxon>
        <taxon>Pseudomonadati</taxon>
        <taxon>Bacteroidota</taxon>
        <taxon>Flavobacteriia</taxon>
        <taxon>Flavobacteriales</taxon>
        <taxon>Flavobacteriaceae</taxon>
        <taxon>Psychroflexus</taxon>
    </lineage>
</organism>